<dbReference type="InterPro" id="IPR017039">
    <property type="entry name" value="Virul_fac_BrkB"/>
</dbReference>
<keyword evidence="3 6" id="KW-0812">Transmembrane</keyword>
<keyword evidence="5 6" id="KW-0472">Membrane</keyword>
<feature type="transmembrane region" description="Helical" evidence="6">
    <location>
        <begin position="94"/>
        <end position="117"/>
    </location>
</feature>
<accession>A0AAU1TWW0</accession>
<keyword evidence="4 6" id="KW-1133">Transmembrane helix</keyword>
<keyword evidence="2" id="KW-1003">Cell membrane</keyword>
<evidence type="ECO:0000313" key="7">
    <source>
        <dbReference type="EMBL" id="WTS10061.1"/>
    </source>
</evidence>
<sequence length="273" mass="28925">MAGERIGTQVKRLGRQVVEAARSVWRAGREVELLHRAMAFATLFFVTLVPLLVVIAAALPSRGSGIADWIAEGLGVSGSSAHAVDELFASRQTVLSTTTALGLVGLAVFGISLMAAVQTAYERIWQLPSGAWHTLWRQVLGLAGLIALILLSTWHGMPWPSAAASTAPRIAVGACGGVLYFWWLQHLLLGSRVTWLRLLPGALATVAAFAGLRLFSELVFAPLIVSNAVSYGAVGTILVVQSWLVGVGYTVYGGALVGRLGQARHHPAPRHAP</sequence>
<evidence type="ECO:0000256" key="2">
    <source>
        <dbReference type="ARBA" id="ARBA00022475"/>
    </source>
</evidence>
<protein>
    <submittedName>
        <fullName evidence="7">YihY/virulence factor BrkB family protein</fullName>
    </submittedName>
</protein>
<organism evidence="7">
    <name type="scientific">Streptomyces sp. NBC_00119</name>
    <dbReference type="NCBI Taxonomy" id="2975659"/>
    <lineage>
        <taxon>Bacteria</taxon>
        <taxon>Bacillati</taxon>
        <taxon>Actinomycetota</taxon>
        <taxon>Actinomycetes</taxon>
        <taxon>Kitasatosporales</taxon>
        <taxon>Streptomycetaceae</taxon>
        <taxon>Streptomyces</taxon>
    </lineage>
</organism>
<gene>
    <name evidence="7" type="ORF">OHU69_02505</name>
</gene>
<evidence type="ECO:0000256" key="6">
    <source>
        <dbReference type="SAM" id="Phobius"/>
    </source>
</evidence>
<feature type="transmembrane region" description="Helical" evidence="6">
    <location>
        <begin position="37"/>
        <end position="59"/>
    </location>
</feature>
<dbReference type="Pfam" id="PF03631">
    <property type="entry name" value="Virul_fac_BrkB"/>
    <property type="match status" value="1"/>
</dbReference>
<comment type="subcellular location">
    <subcellularLocation>
        <location evidence="1">Cell membrane</location>
        <topology evidence="1">Multi-pass membrane protein</topology>
    </subcellularLocation>
</comment>
<feature type="transmembrane region" description="Helical" evidence="6">
    <location>
        <begin position="163"/>
        <end position="183"/>
    </location>
</feature>
<evidence type="ECO:0000256" key="3">
    <source>
        <dbReference type="ARBA" id="ARBA00022692"/>
    </source>
</evidence>
<feature type="transmembrane region" description="Helical" evidence="6">
    <location>
        <begin position="228"/>
        <end position="252"/>
    </location>
</feature>
<evidence type="ECO:0000256" key="1">
    <source>
        <dbReference type="ARBA" id="ARBA00004651"/>
    </source>
</evidence>
<proteinExistence type="predicted"/>
<feature type="transmembrane region" description="Helical" evidence="6">
    <location>
        <begin position="138"/>
        <end position="157"/>
    </location>
</feature>
<reference evidence="7" key="1">
    <citation type="submission" date="2022-10" db="EMBL/GenBank/DDBJ databases">
        <title>The complete genomes of actinobacterial strains from the NBC collection.</title>
        <authorList>
            <person name="Joergensen T.S."/>
            <person name="Alvarez Arevalo M."/>
            <person name="Sterndorff E.B."/>
            <person name="Faurdal D."/>
            <person name="Vuksanovic O."/>
            <person name="Mourched A.-S."/>
            <person name="Charusanti P."/>
            <person name="Shaw S."/>
            <person name="Blin K."/>
            <person name="Weber T."/>
        </authorList>
    </citation>
    <scope>NUCLEOTIDE SEQUENCE</scope>
    <source>
        <strain evidence="7">NBC_00119</strain>
    </source>
</reference>
<dbReference type="EMBL" id="CP108195">
    <property type="protein sequence ID" value="WTS10061.1"/>
    <property type="molecule type" value="Genomic_DNA"/>
</dbReference>
<dbReference type="GO" id="GO:0005886">
    <property type="term" value="C:plasma membrane"/>
    <property type="evidence" value="ECO:0007669"/>
    <property type="project" value="UniProtKB-SubCell"/>
</dbReference>
<feature type="transmembrane region" description="Helical" evidence="6">
    <location>
        <begin position="195"/>
        <end position="216"/>
    </location>
</feature>
<name>A0AAU1TWW0_9ACTN</name>
<dbReference type="AlphaFoldDB" id="A0AAU1TWW0"/>
<evidence type="ECO:0000256" key="5">
    <source>
        <dbReference type="ARBA" id="ARBA00023136"/>
    </source>
</evidence>
<evidence type="ECO:0000256" key="4">
    <source>
        <dbReference type="ARBA" id="ARBA00022989"/>
    </source>
</evidence>